<sequence length="414" mass="44502">MEEHKDPEEEYSFLKETIKDEALKTKLKRDVLRMSWLGLIFGVIASFSFSAFHPLMDKLFKSDPQEVTIPEEKEAEDGKEEEKPEETEQQILDAQSYRQMQKSLTEIAVQAKKSVVEITGAKNTEDWTAAAEEAEHSAAGLIIADNGQQLLILGEKLSAEEAGEVQVIFGDGQAYPARLKKQDGNLGLGIYAVERSAIADATWAQIETAKLGSSKSVTEGDPVIVLGNPFGSGTAMGFGTIASTQKYQRMADGNYQFLCTDIAAAENGSGVLVNLAGEVVGIVAKSTLEEEEPALVTGYGITELKKVIELLSNGQSVPYLGISGVDVTAQVVEQGIPEGVYVKEVAADSPAMGVGVQTGDVITSIGGKKVITLAAYHQELFEKRSGEKIKLKVKRQGSGGYVDVEFDVTVGSKE</sequence>
<dbReference type="PANTHER" id="PTHR22939:SF129">
    <property type="entry name" value="SERINE PROTEASE HTRA2, MITOCHONDRIAL"/>
    <property type="match status" value="1"/>
</dbReference>
<evidence type="ECO:0000256" key="1">
    <source>
        <dbReference type="ARBA" id="ARBA00010541"/>
    </source>
</evidence>
<dbReference type="InterPro" id="IPR001940">
    <property type="entry name" value="Peptidase_S1C"/>
</dbReference>
<dbReference type="InterPro" id="IPR036034">
    <property type="entry name" value="PDZ_sf"/>
</dbReference>
<dbReference type="SUPFAM" id="SSF50156">
    <property type="entry name" value="PDZ domain-like"/>
    <property type="match status" value="1"/>
</dbReference>
<keyword evidence="3" id="KW-0378">Hydrolase</keyword>
<comment type="caution">
    <text evidence="8">The sequence shown here is derived from an EMBL/GenBank/DDBJ whole genome shotgun (WGS) entry which is preliminary data.</text>
</comment>
<dbReference type="Pfam" id="PF13180">
    <property type="entry name" value="PDZ_2"/>
    <property type="match status" value="1"/>
</dbReference>
<dbReference type="RefSeq" id="WP_173814936.1">
    <property type="nucleotide sequence ID" value="NZ_JAAITX010000006.1"/>
</dbReference>
<dbReference type="SUPFAM" id="SSF50494">
    <property type="entry name" value="Trypsin-like serine proteases"/>
    <property type="match status" value="1"/>
</dbReference>
<dbReference type="InterPro" id="IPR043504">
    <property type="entry name" value="Peptidase_S1_PA_chymotrypsin"/>
</dbReference>
<dbReference type="SMART" id="SM00228">
    <property type="entry name" value="PDZ"/>
    <property type="match status" value="1"/>
</dbReference>
<dbReference type="Gene3D" id="2.40.10.10">
    <property type="entry name" value="Trypsin-like serine proteases"/>
    <property type="match status" value="2"/>
</dbReference>
<feature type="transmembrane region" description="Helical" evidence="5">
    <location>
        <begin position="36"/>
        <end position="56"/>
    </location>
</feature>
<evidence type="ECO:0000256" key="2">
    <source>
        <dbReference type="ARBA" id="ARBA00022670"/>
    </source>
</evidence>
<comment type="similarity">
    <text evidence="1">Belongs to the peptidase S1C family.</text>
</comment>
<dbReference type="GO" id="GO:0006508">
    <property type="term" value="P:proteolysis"/>
    <property type="evidence" value="ECO:0007669"/>
    <property type="project" value="UniProtKB-KW"/>
</dbReference>
<organism evidence="8 9">
    <name type="scientific">Dorea phocaeensis</name>
    <dbReference type="NCBI Taxonomy" id="2040291"/>
    <lineage>
        <taxon>Bacteria</taxon>
        <taxon>Bacillati</taxon>
        <taxon>Bacillota</taxon>
        <taxon>Clostridia</taxon>
        <taxon>Lachnospirales</taxon>
        <taxon>Lachnospiraceae</taxon>
        <taxon>Dorea</taxon>
    </lineage>
</organism>
<proteinExistence type="inferred from homology"/>
<dbReference type="PRINTS" id="PR00834">
    <property type="entry name" value="PROTEASES2C"/>
</dbReference>
<dbReference type="InterPro" id="IPR009003">
    <property type="entry name" value="Peptidase_S1_PA"/>
</dbReference>
<evidence type="ECO:0000259" key="6">
    <source>
        <dbReference type="PROSITE" id="PS50106"/>
    </source>
</evidence>
<feature type="region of interest" description="Disordered" evidence="4">
    <location>
        <begin position="66"/>
        <end position="89"/>
    </location>
</feature>
<dbReference type="EMBL" id="JAAIUO010000006">
    <property type="protein sequence ID" value="NSK15147.1"/>
    <property type="molecule type" value="Genomic_DNA"/>
</dbReference>
<keyword evidence="9" id="KW-1185">Reference proteome</keyword>
<accession>A0A850HLA3</accession>
<dbReference type="Gene3D" id="2.30.42.10">
    <property type="match status" value="1"/>
</dbReference>
<reference evidence="8" key="2">
    <citation type="submission" date="2020-02" db="EMBL/GenBank/DDBJ databases">
        <authorList>
            <person name="Littmann E."/>
            <person name="Sorbara M."/>
        </authorList>
    </citation>
    <scope>NUCLEOTIDE SEQUENCE</scope>
    <source>
        <strain evidence="8">MSK.17.11</strain>
        <strain evidence="7">MSK.17.38</strain>
    </source>
</reference>
<evidence type="ECO:0000256" key="4">
    <source>
        <dbReference type="SAM" id="MobiDB-lite"/>
    </source>
</evidence>
<dbReference type="Proteomes" id="UP000528555">
    <property type="component" value="Unassembled WGS sequence"/>
</dbReference>
<evidence type="ECO:0000256" key="3">
    <source>
        <dbReference type="ARBA" id="ARBA00022801"/>
    </source>
</evidence>
<keyword evidence="2 8" id="KW-0645">Protease</keyword>
<evidence type="ECO:0000256" key="5">
    <source>
        <dbReference type="SAM" id="Phobius"/>
    </source>
</evidence>
<dbReference type="GO" id="GO:0004252">
    <property type="term" value="F:serine-type endopeptidase activity"/>
    <property type="evidence" value="ECO:0007669"/>
    <property type="project" value="InterPro"/>
</dbReference>
<dbReference type="Pfam" id="PF13365">
    <property type="entry name" value="Trypsin_2"/>
    <property type="match status" value="1"/>
</dbReference>
<dbReference type="InterPro" id="IPR001478">
    <property type="entry name" value="PDZ"/>
</dbReference>
<evidence type="ECO:0000313" key="7">
    <source>
        <dbReference type="EMBL" id="NSK15147.1"/>
    </source>
</evidence>
<keyword evidence="5" id="KW-1133">Transmembrane helix</keyword>
<evidence type="ECO:0000313" key="10">
    <source>
        <dbReference type="Proteomes" id="UP000701680"/>
    </source>
</evidence>
<feature type="domain" description="PDZ" evidence="6">
    <location>
        <begin position="307"/>
        <end position="397"/>
    </location>
</feature>
<keyword evidence="5" id="KW-0812">Transmembrane</keyword>
<dbReference type="Proteomes" id="UP000701680">
    <property type="component" value="Unassembled WGS sequence"/>
</dbReference>
<name>A0A850HLA3_9FIRM</name>
<reference evidence="9 10" key="1">
    <citation type="journal article" date="2020" name="Cell Host Microbe">
        <title>Functional and Genomic Variation between Human-Derived Isolates of Lachnospiraceae Reveals Inter- and Intra-Species Diversity.</title>
        <authorList>
            <person name="Sorbara M.T."/>
            <person name="Littmann E.R."/>
            <person name="Fontana E."/>
            <person name="Moody T.U."/>
            <person name="Kohout C.E."/>
            <person name="Gjonbalaj M."/>
            <person name="Eaton V."/>
            <person name="Seok R."/>
            <person name="Leiner I.M."/>
            <person name="Pamer E.G."/>
        </authorList>
    </citation>
    <scope>NUCLEOTIDE SEQUENCE [LARGE SCALE GENOMIC DNA]</scope>
    <source>
        <strain evidence="8 9">MSK.17.11</strain>
        <strain evidence="7 10">MSK.17.38</strain>
    </source>
</reference>
<keyword evidence="5" id="KW-0472">Membrane</keyword>
<feature type="compositionally biased region" description="Acidic residues" evidence="4">
    <location>
        <begin position="73"/>
        <end position="88"/>
    </location>
</feature>
<gene>
    <name evidence="8" type="ORF">G5A66_09745</name>
    <name evidence="7" type="ORF">G5A75_09770</name>
</gene>
<dbReference type="PROSITE" id="PS50106">
    <property type="entry name" value="PDZ"/>
    <property type="match status" value="1"/>
</dbReference>
<dbReference type="AlphaFoldDB" id="A0A850HLA3"/>
<evidence type="ECO:0000313" key="8">
    <source>
        <dbReference type="EMBL" id="NVH58920.1"/>
    </source>
</evidence>
<dbReference type="EMBL" id="JAAITX010000006">
    <property type="protein sequence ID" value="NVH58920.1"/>
    <property type="molecule type" value="Genomic_DNA"/>
</dbReference>
<evidence type="ECO:0000313" key="9">
    <source>
        <dbReference type="Proteomes" id="UP000528555"/>
    </source>
</evidence>
<protein>
    <submittedName>
        <fullName evidence="8">Serine protease</fullName>
    </submittedName>
</protein>
<dbReference type="PANTHER" id="PTHR22939">
    <property type="entry name" value="SERINE PROTEASE FAMILY S1C HTRA-RELATED"/>
    <property type="match status" value="1"/>
</dbReference>